<dbReference type="EMBL" id="CAJNOI010000005">
    <property type="protein sequence ID" value="CAF0744065.1"/>
    <property type="molecule type" value="Genomic_DNA"/>
</dbReference>
<keyword evidence="3" id="KW-1185">Reference proteome</keyword>
<evidence type="ECO:0000313" key="2">
    <source>
        <dbReference type="EMBL" id="CAF0972506.1"/>
    </source>
</evidence>
<sequence length="119" mass="14294">MDIDYTPDISKFIDQQFNRVLQKFKINELLTTSNYSTLRQRVIDIPYQEKVPIDYTKTMFVHFTYCANMRTFPEKFHVLWIQYFGESPINEILPILVTHNFDNLQRCLVHTRQSQLPFG</sequence>
<dbReference type="EMBL" id="CAJNOM010000069">
    <property type="protein sequence ID" value="CAF0972506.1"/>
    <property type="molecule type" value="Genomic_DNA"/>
</dbReference>
<accession>A0A813P626</accession>
<evidence type="ECO:0000313" key="3">
    <source>
        <dbReference type="Proteomes" id="UP000663832"/>
    </source>
</evidence>
<reference evidence="1" key="1">
    <citation type="submission" date="2021-02" db="EMBL/GenBank/DDBJ databases">
        <authorList>
            <person name="Nowell W R."/>
        </authorList>
    </citation>
    <scope>NUCLEOTIDE SEQUENCE</scope>
</reference>
<gene>
    <name evidence="1" type="ORF">BJG266_LOCUS2027</name>
    <name evidence="2" type="ORF">QVE165_LOCUS13409</name>
</gene>
<evidence type="ECO:0000313" key="1">
    <source>
        <dbReference type="EMBL" id="CAF0744065.1"/>
    </source>
</evidence>
<name>A0A813P626_9BILA</name>
<dbReference type="Proteomes" id="UP000663832">
    <property type="component" value="Unassembled WGS sequence"/>
</dbReference>
<dbReference type="OrthoDB" id="10020475at2759"/>
<protein>
    <submittedName>
        <fullName evidence="1">Uncharacterized protein</fullName>
    </submittedName>
</protein>
<comment type="caution">
    <text evidence="1">The sequence shown here is derived from an EMBL/GenBank/DDBJ whole genome shotgun (WGS) entry which is preliminary data.</text>
</comment>
<dbReference type="Proteomes" id="UP000663877">
    <property type="component" value="Unassembled WGS sequence"/>
</dbReference>
<proteinExistence type="predicted"/>
<evidence type="ECO:0000313" key="4">
    <source>
        <dbReference type="Proteomes" id="UP000663877"/>
    </source>
</evidence>
<organism evidence="1 4">
    <name type="scientific">Adineta steineri</name>
    <dbReference type="NCBI Taxonomy" id="433720"/>
    <lineage>
        <taxon>Eukaryota</taxon>
        <taxon>Metazoa</taxon>
        <taxon>Spiralia</taxon>
        <taxon>Gnathifera</taxon>
        <taxon>Rotifera</taxon>
        <taxon>Eurotatoria</taxon>
        <taxon>Bdelloidea</taxon>
        <taxon>Adinetida</taxon>
        <taxon>Adinetidae</taxon>
        <taxon>Adineta</taxon>
    </lineage>
</organism>
<dbReference type="AlphaFoldDB" id="A0A813P626"/>